<evidence type="ECO:0000313" key="9">
    <source>
        <dbReference type="Proteomes" id="UP000001933"/>
    </source>
</evidence>
<feature type="transmembrane region" description="Helical" evidence="7">
    <location>
        <begin position="244"/>
        <end position="263"/>
    </location>
</feature>
<proteinExistence type="inferred from homology"/>
<feature type="transmembrane region" description="Helical" evidence="7">
    <location>
        <begin position="141"/>
        <end position="160"/>
    </location>
</feature>
<dbReference type="EMBL" id="CP000252">
    <property type="protein sequence ID" value="ABC78032.1"/>
    <property type="molecule type" value="Genomic_DNA"/>
</dbReference>
<feature type="transmembrane region" description="Helical" evidence="7">
    <location>
        <begin position="33"/>
        <end position="56"/>
    </location>
</feature>
<dbReference type="AlphaFoldDB" id="Q2LVC3"/>
<protein>
    <submittedName>
        <fullName evidence="8">Xanthine permease</fullName>
    </submittedName>
</protein>
<dbReference type="FunCoup" id="Q2LVC3">
    <property type="interactions" value="6"/>
</dbReference>
<dbReference type="HOGENOM" id="CLU_641936_0_0_7"/>
<keyword evidence="5 7" id="KW-1133">Transmembrane helix</keyword>
<dbReference type="STRING" id="56780.SYN_00733"/>
<feature type="transmembrane region" description="Helical" evidence="7">
    <location>
        <begin position="340"/>
        <end position="372"/>
    </location>
</feature>
<feature type="transmembrane region" description="Helical" evidence="7">
    <location>
        <begin position="109"/>
        <end position="129"/>
    </location>
</feature>
<feature type="transmembrane region" description="Helical" evidence="7">
    <location>
        <begin position="197"/>
        <end position="214"/>
    </location>
</feature>
<dbReference type="Pfam" id="PF00860">
    <property type="entry name" value="Xan_ur_permease"/>
    <property type="match status" value="1"/>
</dbReference>
<dbReference type="InParanoid" id="Q2LVC3"/>
<feature type="transmembrane region" description="Helical" evidence="7">
    <location>
        <begin position="172"/>
        <end position="190"/>
    </location>
</feature>
<keyword evidence="6 7" id="KW-0472">Membrane</keyword>
<feature type="transmembrane region" description="Helical" evidence="7">
    <location>
        <begin position="62"/>
        <end position="79"/>
    </location>
</feature>
<feature type="transmembrane region" description="Helical" evidence="7">
    <location>
        <begin position="284"/>
        <end position="306"/>
    </location>
</feature>
<accession>Q2LVC3</accession>
<dbReference type="Proteomes" id="UP000001933">
    <property type="component" value="Chromosome"/>
</dbReference>
<evidence type="ECO:0000256" key="2">
    <source>
        <dbReference type="ARBA" id="ARBA00008821"/>
    </source>
</evidence>
<keyword evidence="9" id="KW-1185">Reference proteome</keyword>
<feature type="transmembrane region" description="Helical" evidence="7">
    <location>
        <begin position="414"/>
        <end position="434"/>
    </location>
</feature>
<evidence type="ECO:0000313" key="8">
    <source>
        <dbReference type="EMBL" id="ABC78032.1"/>
    </source>
</evidence>
<reference evidence="8 9" key="1">
    <citation type="journal article" date="2007" name="Proc. Natl. Acad. Sci. U.S.A.">
        <title>The genome of Syntrophus aciditrophicus: life at the thermodynamic limit of microbial growth.</title>
        <authorList>
            <person name="McInerney M.J."/>
            <person name="Rohlin L."/>
            <person name="Mouttaki H."/>
            <person name="Kim U."/>
            <person name="Krupp R.S."/>
            <person name="Rios-Hernandez L."/>
            <person name="Sieber J."/>
            <person name="Struchtemeyer C.G."/>
            <person name="Bhattacharyya A."/>
            <person name="Campbell J.W."/>
            <person name="Gunsalus R.P."/>
        </authorList>
    </citation>
    <scope>NUCLEOTIDE SEQUENCE [LARGE SCALE GENOMIC DNA]</scope>
    <source>
        <strain evidence="8 9">SB</strain>
    </source>
</reference>
<evidence type="ECO:0000256" key="7">
    <source>
        <dbReference type="SAM" id="Phobius"/>
    </source>
</evidence>
<dbReference type="PANTHER" id="PTHR42810:SF2">
    <property type="entry name" value="PURINE PERMEASE C1399.01C-RELATED"/>
    <property type="match status" value="1"/>
</dbReference>
<organism evidence="8 9">
    <name type="scientific">Syntrophus aciditrophicus (strain SB)</name>
    <dbReference type="NCBI Taxonomy" id="56780"/>
    <lineage>
        <taxon>Bacteria</taxon>
        <taxon>Pseudomonadati</taxon>
        <taxon>Thermodesulfobacteriota</taxon>
        <taxon>Syntrophia</taxon>
        <taxon>Syntrophales</taxon>
        <taxon>Syntrophaceae</taxon>
        <taxon>Syntrophus</taxon>
    </lineage>
</organism>
<dbReference type="eggNOG" id="COG2233">
    <property type="taxonomic scope" value="Bacteria"/>
</dbReference>
<dbReference type="PANTHER" id="PTHR42810">
    <property type="entry name" value="PURINE PERMEASE C1399.01C-RELATED"/>
    <property type="match status" value="1"/>
</dbReference>
<evidence type="ECO:0000256" key="4">
    <source>
        <dbReference type="ARBA" id="ARBA00022692"/>
    </source>
</evidence>
<keyword evidence="4 7" id="KW-0812">Transmembrane</keyword>
<comment type="subcellular location">
    <subcellularLocation>
        <location evidence="1">Membrane</location>
        <topology evidence="1">Multi-pass membrane protein</topology>
    </subcellularLocation>
</comment>
<sequence length="436" mass="47238">MLNFIKRFSCMKFKYGLDERPPFLKTVLYGIQWFAVTIPIIIVIGKITGALHFISIGDQMAYLQRLVFVMAAALLAQLMLGHRMPLIVGPSSILLIGIIAAAGHHPDTIYTSILLGGLILAIVSVTGLFGRLKTLFSPRVVAAVLILIAFTLAPTIVNLITSSTARTGPLSHIVFSLLMVLVLFAAHRFLSGIWKSTLIIWAMIAGSLIWFMIFPETFRMDHIAHAEPVSCFFRNMAFRLSFESGVMISFLFCFLALFVNDLGSIQSMNELLKPADGSGRINRGILITGLSNILSGFFGVIGPVNFSLSPGIIIATGCASRVAMLPSAALLFLMSFSPAVIGFIVSVPSIVIGTVLIYILSSQIAAGLMVVFDSIREFQITDGLVIGLPLMLATVITFLPVDFLYGLPPALQPVLGNGFVVGITAALVMDHWIFRN</sequence>
<dbReference type="InterPro" id="IPR006043">
    <property type="entry name" value="NCS2"/>
</dbReference>
<gene>
    <name evidence="8" type="ORF">SYN_00733</name>
</gene>
<feature type="transmembrane region" description="Helical" evidence="7">
    <location>
        <begin position="86"/>
        <end position="103"/>
    </location>
</feature>
<dbReference type="GO" id="GO:0042907">
    <property type="term" value="F:xanthine transmembrane transporter activity"/>
    <property type="evidence" value="ECO:0007669"/>
    <property type="project" value="TreeGrafter"/>
</dbReference>
<evidence type="ECO:0000256" key="6">
    <source>
        <dbReference type="ARBA" id="ARBA00023136"/>
    </source>
</evidence>
<comment type="similarity">
    <text evidence="2">Belongs to the nucleobase:cation symporter-2 (NCS2) (TC 2.A.40) family.</text>
</comment>
<evidence type="ECO:0000256" key="3">
    <source>
        <dbReference type="ARBA" id="ARBA00022448"/>
    </source>
</evidence>
<feature type="transmembrane region" description="Helical" evidence="7">
    <location>
        <begin position="384"/>
        <end position="407"/>
    </location>
</feature>
<name>Q2LVC3_SYNAS</name>
<evidence type="ECO:0000256" key="5">
    <source>
        <dbReference type="ARBA" id="ARBA00022989"/>
    </source>
</evidence>
<feature type="transmembrane region" description="Helical" evidence="7">
    <location>
        <begin position="312"/>
        <end position="333"/>
    </location>
</feature>
<dbReference type="GO" id="GO:0005886">
    <property type="term" value="C:plasma membrane"/>
    <property type="evidence" value="ECO:0007669"/>
    <property type="project" value="TreeGrafter"/>
</dbReference>
<dbReference type="NCBIfam" id="NF037981">
    <property type="entry name" value="NCS2_1"/>
    <property type="match status" value="1"/>
</dbReference>
<keyword evidence="3" id="KW-0813">Transport</keyword>
<dbReference type="KEGG" id="sat:SYN_00733"/>
<evidence type="ECO:0000256" key="1">
    <source>
        <dbReference type="ARBA" id="ARBA00004141"/>
    </source>
</evidence>